<dbReference type="GO" id="GO:0030246">
    <property type="term" value="F:carbohydrate binding"/>
    <property type="evidence" value="ECO:0007669"/>
    <property type="project" value="UniProtKB-ARBA"/>
</dbReference>
<evidence type="ECO:0000313" key="6">
    <source>
        <dbReference type="EMBL" id="SFN96986.1"/>
    </source>
</evidence>
<evidence type="ECO:0000256" key="2">
    <source>
        <dbReference type="ARBA" id="ARBA00007639"/>
    </source>
</evidence>
<organism evidence="6 7">
    <name type="scientific">Cohaesibacter marisflavi</name>
    <dbReference type="NCBI Taxonomy" id="655353"/>
    <lineage>
        <taxon>Bacteria</taxon>
        <taxon>Pseudomonadati</taxon>
        <taxon>Pseudomonadota</taxon>
        <taxon>Alphaproteobacteria</taxon>
        <taxon>Hyphomicrobiales</taxon>
        <taxon>Cohaesibacteraceae</taxon>
    </lineage>
</organism>
<evidence type="ECO:0000256" key="1">
    <source>
        <dbReference type="ARBA" id="ARBA00004196"/>
    </source>
</evidence>
<sequence>MKRFSIFLMSTALMVNAAAAVTIGTTMSKKDAFVSILTDNIKAAASGTSGVDLELVIANMDKDTQINQVKTFIEKKVDAIIINAVADEHNEAMQKMAAEANIPLVYVNRQPPQSRFPGPVSVVSCNELVAGRLQMRLMANEVGGKGNVVILNGALSHPAAKARTEGVKEVLKQYPGLSVVHEEDADWNRDNAEQIITGLLNKGTKIDIIAANNDEMAIGAVRAIEKAGLSFDDVMIGGVDATPSAIAEMEAGKIKVTVLQNAAAQGQQSIKNAIAMAEGGYAQEFDWIPWEVVVPSNMEKYK</sequence>
<dbReference type="SUPFAM" id="SSF53822">
    <property type="entry name" value="Periplasmic binding protein-like I"/>
    <property type="match status" value="1"/>
</dbReference>
<evidence type="ECO:0000256" key="4">
    <source>
        <dbReference type="SAM" id="SignalP"/>
    </source>
</evidence>
<reference evidence="6 7" key="1">
    <citation type="submission" date="2016-10" db="EMBL/GenBank/DDBJ databases">
        <authorList>
            <person name="de Groot N.N."/>
        </authorList>
    </citation>
    <scope>NUCLEOTIDE SEQUENCE [LARGE SCALE GENOMIC DNA]</scope>
    <source>
        <strain evidence="6 7">CGMCC 1.9157</strain>
    </source>
</reference>
<dbReference type="RefSeq" id="WP_090070127.1">
    <property type="nucleotide sequence ID" value="NZ_FOVR01000002.1"/>
</dbReference>
<dbReference type="PANTHER" id="PTHR46847">
    <property type="entry name" value="D-ALLOSE-BINDING PERIPLASMIC PROTEIN-RELATED"/>
    <property type="match status" value="1"/>
</dbReference>
<gene>
    <name evidence="6" type="ORF">SAMN04488056_102556</name>
</gene>
<protein>
    <submittedName>
        <fullName evidence="6">Inositol transport system substrate-binding protein</fullName>
    </submittedName>
</protein>
<dbReference type="Gene3D" id="3.40.50.2300">
    <property type="match status" value="2"/>
</dbReference>
<proteinExistence type="inferred from homology"/>
<keyword evidence="7" id="KW-1185">Reference proteome</keyword>
<dbReference type="InterPro" id="IPR025997">
    <property type="entry name" value="SBP_2_dom"/>
</dbReference>
<dbReference type="Proteomes" id="UP000199236">
    <property type="component" value="Unassembled WGS sequence"/>
</dbReference>
<dbReference type="PANTHER" id="PTHR46847:SF1">
    <property type="entry name" value="D-ALLOSE-BINDING PERIPLASMIC PROTEIN-RELATED"/>
    <property type="match status" value="1"/>
</dbReference>
<comment type="similarity">
    <text evidence="2">Belongs to the bacterial solute-binding protein 2 family.</text>
</comment>
<evidence type="ECO:0000259" key="5">
    <source>
        <dbReference type="Pfam" id="PF13407"/>
    </source>
</evidence>
<evidence type="ECO:0000256" key="3">
    <source>
        <dbReference type="ARBA" id="ARBA00022729"/>
    </source>
</evidence>
<feature type="signal peptide" evidence="4">
    <location>
        <begin position="1"/>
        <end position="19"/>
    </location>
</feature>
<dbReference type="AlphaFoldDB" id="A0A1I5DCX2"/>
<comment type="subcellular location">
    <subcellularLocation>
        <location evidence="1">Cell envelope</location>
    </subcellularLocation>
</comment>
<accession>A0A1I5DCX2</accession>
<dbReference type="InterPro" id="IPR028082">
    <property type="entry name" value="Peripla_BP_I"/>
</dbReference>
<dbReference type="STRING" id="655353.SAMN04488056_102556"/>
<dbReference type="EMBL" id="FOVR01000002">
    <property type="protein sequence ID" value="SFN96986.1"/>
    <property type="molecule type" value="Genomic_DNA"/>
</dbReference>
<name>A0A1I5DCX2_9HYPH</name>
<keyword evidence="3 4" id="KW-0732">Signal</keyword>
<evidence type="ECO:0000313" key="7">
    <source>
        <dbReference type="Proteomes" id="UP000199236"/>
    </source>
</evidence>
<feature type="chain" id="PRO_5011659182" evidence="4">
    <location>
        <begin position="20"/>
        <end position="302"/>
    </location>
</feature>
<dbReference type="Pfam" id="PF13407">
    <property type="entry name" value="Peripla_BP_4"/>
    <property type="match status" value="1"/>
</dbReference>
<feature type="domain" description="Periplasmic binding protein" evidence="5">
    <location>
        <begin position="29"/>
        <end position="279"/>
    </location>
</feature>
<dbReference type="OrthoDB" id="250606at2"/>
<dbReference type="GO" id="GO:0030313">
    <property type="term" value="C:cell envelope"/>
    <property type="evidence" value="ECO:0007669"/>
    <property type="project" value="UniProtKB-SubCell"/>
</dbReference>